<dbReference type="SUPFAM" id="SSF53383">
    <property type="entry name" value="PLP-dependent transferases"/>
    <property type="match status" value="1"/>
</dbReference>
<dbReference type="GO" id="GO:0008483">
    <property type="term" value="F:transaminase activity"/>
    <property type="evidence" value="ECO:0007669"/>
    <property type="project" value="UniProtKB-KW"/>
</dbReference>
<evidence type="ECO:0000256" key="5">
    <source>
        <dbReference type="ARBA" id="ARBA00023015"/>
    </source>
</evidence>
<dbReference type="InterPro" id="IPR051446">
    <property type="entry name" value="HTH_trans_reg/aminotransferase"/>
</dbReference>
<comment type="caution">
    <text evidence="9">The sequence shown here is derived from an EMBL/GenBank/DDBJ whole genome shotgun (WGS) entry which is preliminary data.</text>
</comment>
<dbReference type="SUPFAM" id="SSF46785">
    <property type="entry name" value="Winged helix' DNA-binding domain"/>
    <property type="match status" value="1"/>
</dbReference>
<dbReference type="Proteomes" id="UP000032534">
    <property type="component" value="Unassembled WGS sequence"/>
</dbReference>
<proteinExistence type="inferred from homology"/>
<evidence type="ECO:0000256" key="4">
    <source>
        <dbReference type="ARBA" id="ARBA00022898"/>
    </source>
</evidence>
<dbReference type="InterPro" id="IPR036388">
    <property type="entry name" value="WH-like_DNA-bd_sf"/>
</dbReference>
<dbReference type="SMART" id="SM00345">
    <property type="entry name" value="HTH_GNTR"/>
    <property type="match status" value="1"/>
</dbReference>
<evidence type="ECO:0000256" key="7">
    <source>
        <dbReference type="ARBA" id="ARBA00023163"/>
    </source>
</evidence>
<dbReference type="Pfam" id="PF00392">
    <property type="entry name" value="GntR"/>
    <property type="match status" value="1"/>
</dbReference>
<keyword evidence="4" id="KW-0663">Pyridoxal phosphate</keyword>
<keyword evidence="3" id="KW-0808">Transferase</keyword>
<reference evidence="9 10" key="1">
    <citation type="submission" date="2014-11" db="EMBL/GenBank/DDBJ databases">
        <title>Draft Genome Sequences of Paenibacillus polymyxa NRRL B-30509 and Paenibacillus terrae NRRL B-30644, Strains from a Poultry Environment that Produce Tridecaptin A and Paenicidins.</title>
        <authorList>
            <person name="van Belkum M.J."/>
            <person name="Lohans C.T."/>
            <person name="Vederas J.C."/>
        </authorList>
    </citation>
    <scope>NUCLEOTIDE SEQUENCE [LARGE SCALE GENOMIC DNA]</scope>
    <source>
        <strain evidence="9 10">NRRL B-30644</strain>
    </source>
</reference>
<dbReference type="InterPro" id="IPR000524">
    <property type="entry name" value="Tscrpt_reg_HTH_GntR"/>
</dbReference>
<keyword evidence="6" id="KW-0238">DNA-binding</keyword>
<dbReference type="InterPro" id="IPR004839">
    <property type="entry name" value="Aminotransferase_I/II_large"/>
</dbReference>
<dbReference type="InterPro" id="IPR036390">
    <property type="entry name" value="WH_DNA-bd_sf"/>
</dbReference>
<dbReference type="CDD" id="cd07377">
    <property type="entry name" value="WHTH_GntR"/>
    <property type="match status" value="1"/>
</dbReference>
<protein>
    <submittedName>
        <fullName evidence="9">GntR family transcriptional regulator</fullName>
    </submittedName>
</protein>
<evidence type="ECO:0000256" key="3">
    <source>
        <dbReference type="ARBA" id="ARBA00022576"/>
    </source>
</evidence>
<name>A0A0D7WV57_9BACL</name>
<evidence type="ECO:0000256" key="1">
    <source>
        <dbReference type="ARBA" id="ARBA00001933"/>
    </source>
</evidence>
<dbReference type="CDD" id="cd00609">
    <property type="entry name" value="AAT_like"/>
    <property type="match status" value="1"/>
</dbReference>
<dbReference type="AlphaFoldDB" id="A0A0D7WV57"/>
<evidence type="ECO:0000259" key="8">
    <source>
        <dbReference type="PROSITE" id="PS50949"/>
    </source>
</evidence>
<comment type="cofactor">
    <cofactor evidence="1">
        <name>pyridoxal 5'-phosphate</name>
        <dbReference type="ChEBI" id="CHEBI:597326"/>
    </cofactor>
</comment>
<keyword evidence="3" id="KW-0032">Aminotransferase</keyword>
<evidence type="ECO:0000256" key="2">
    <source>
        <dbReference type="ARBA" id="ARBA00005384"/>
    </source>
</evidence>
<dbReference type="EMBL" id="JTHP01000081">
    <property type="protein sequence ID" value="KJD42859.1"/>
    <property type="molecule type" value="Genomic_DNA"/>
</dbReference>
<accession>A0A0D7WV57</accession>
<keyword evidence="10" id="KW-1185">Reference proteome</keyword>
<evidence type="ECO:0000256" key="6">
    <source>
        <dbReference type="ARBA" id="ARBA00023125"/>
    </source>
</evidence>
<dbReference type="Gene3D" id="1.10.10.10">
    <property type="entry name" value="Winged helix-like DNA-binding domain superfamily/Winged helix DNA-binding domain"/>
    <property type="match status" value="1"/>
</dbReference>
<dbReference type="GO" id="GO:0003700">
    <property type="term" value="F:DNA-binding transcription factor activity"/>
    <property type="evidence" value="ECO:0007669"/>
    <property type="project" value="InterPro"/>
</dbReference>
<keyword evidence="5" id="KW-0805">Transcription regulation</keyword>
<dbReference type="RefSeq" id="WP_044648820.1">
    <property type="nucleotide sequence ID" value="NZ_JTHP01000081.1"/>
</dbReference>
<dbReference type="InterPro" id="IPR015424">
    <property type="entry name" value="PyrdxlP-dep_Trfase"/>
</dbReference>
<dbReference type="OrthoDB" id="9808770at2"/>
<gene>
    <name evidence="9" type="ORF">QD47_25920</name>
</gene>
<comment type="similarity">
    <text evidence="2">In the C-terminal section; belongs to the class-I pyridoxal-phosphate-dependent aminotransferase family.</text>
</comment>
<dbReference type="Pfam" id="PF00155">
    <property type="entry name" value="Aminotran_1_2"/>
    <property type="match status" value="1"/>
</dbReference>
<evidence type="ECO:0000313" key="9">
    <source>
        <dbReference type="EMBL" id="KJD42859.1"/>
    </source>
</evidence>
<evidence type="ECO:0000313" key="10">
    <source>
        <dbReference type="Proteomes" id="UP000032534"/>
    </source>
</evidence>
<sequence>MWVSIDKNVTVPMLRQVYQAIRDRILAGELQAGYKLPSTRVLALQLNVSRNVILEAYEMLLAEGLAIARPGSGTYVAEGAVLPGYVSAPPIEASASAMNTPYSNEVSVISFRTGLPALELFPRKSWADLLQSVCKEAPDLALGYGDPAGEPELRRELADYLVHTRGVKARPEHIVITSGAVQAIQLVTRLLLSAGDEALVEEPTNEDLKSILSATGATLRSMPVDDSGVITADLPQKRHPKLAYLTPSHQFPLGGILPIQRRIELIQYAARTGCLLLEDDYDSEFRYDGAPVHSLQSLDPERVLYVGTFSKILFPALRIGYIVLPPSRVADFIRLKQLADYQTASLEQIVLSRYIRKRLLHKHVHKMKKVYAKRCQVLLDSLEQHFTGQYRVCGRSAGLHLVAEFQFPLRENLLECLRSENVFAAQLEGNRLLMGYGHLKENEIREGISRIRNALQR</sequence>
<dbReference type="GO" id="GO:0003677">
    <property type="term" value="F:DNA binding"/>
    <property type="evidence" value="ECO:0007669"/>
    <property type="project" value="UniProtKB-KW"/>
</dbReference>
<dbReference type="Gene3D" id="3.40.640.10">
    <property type="entry name" value="Type I PLP-dependent aspartate aminotransferase-like (Major domain)"/>
    <property type="match status" value="1"/>
</dbReference>
<dbReference type="PRINTS" id="PR00035">
    <property type="entry name" value="HTHGNTR"/>
</dbReference>
<dbReference type="PROSITE" id="PS50949">
    <property type="entry name" value="HTH_GNTR"/>
    <property type="match status" value="1"/>
</dbReference>
<dbReference type="PANTHER" id="PTHR46577">
    <property type="entry name" value="HTH-TYPE TRANSCRIPTIONAL REGULATORY PROTEIN GABR"/>
    <property type="match status" value="1"/>
</dbReference>
<keyword evidence="7" id="KW-0804">Transcription</keyword>
<dbReference type="GO" id="GO:0030170">
    <property type="term" value="F:pyridoxal phosphate binding"/>
    <property type="evidence" value="ECO:0007669"/>
    <property type="project" value="InterPro"/>
</dbReference>
<dbReference type="PATRIC" id="fig|159743.3.peg.5747"/>
<feature type="domain" description="HTH gntR-type" evidence="8">
    <location>
        <begin position="11"/>
        <end position="79"/>
    </location>
</feature>
<dbReference type="InterPro" id="IPR015421">
    <property type="entry name" value="PyrdxlP-dep_Trfase_major"/>
</dbReference>
<dbReference type="PANTHER" id="PTHR46577:SF1">
    <property type="entry name" value="HTH-TYPE TRANSCRIPTIONAL REGULATORY PROTEIN GABR"/>
    <property type="match status" value="1"/>
</dbReference>
<organism evidence="9 10">
    <name type="scientific">Paenibacillus terrae</name>
    <dbReference type="NCBI Taxonomy" id="159743"/>
    <lineage>
        <taxon>Bacteria</taxon>
        <taxon>Bacillati</taxon>
        <taxon>Bacillota</taxon>
        <taxon>Bacilli</taxon>
        <taxon>Bacillales</taxon>
        <taxon>Paenibacillaceae</taxon>
        <taxon>Paenibacillus</taxon>
    </lineage>
</organism>